<gene>
    <name evidence="2" type="ORF">EDEG_01149</name>
</gene>
<evidence type="ECO:0000313" key="2">
    <source>
        <dbReference type="EMBL" id="EJW04650.1"/>
    </source>
</evidence>
<dbReference type="Proteomes" id="UP000003163">
    <property type="component" value="Unassembled WGS sequence"/>
</dbReference>
<feature type="compositionally biased region" description="Basic and acidic residues" evidence="1">
    <location>
        <begin position="1"/>
        <end position="11"/>
    </location>
</feature>
<dbReference type="OrthoDB" id="2194586at2759"/>
<dbReference type="InParanoid" id="J9DQ26"/>
<evidence type="ECO:0000313" key="3">
    <source>
        <dbReference type="Proteomes" id="UP000003163"/>
    </source>
</evidence>
<feature type="region of interest" description="Disordered" evidence="1">
    <location>
        <begin position="1"/>
        <end position="33"/>
    </location>
</feature>
<feature type="non-terminal residue" evidence="2">
    <location>
        <position position="1"/>
    </location>
</feature>
<keyword evidence="3" id="KW-1185">Reference proteome</keyword>
<reference evidence="2 3" key="1">
    <citation type="submission" date="2011-08" db="EMBL/GenBank/DDBJ databases">
        <authorList>
            <person name="Liu Z.J."/>
            <person name="Shi F.L."/>
            <person name="Lu J.Q."/>
            <person name="Li M."/>
            <person name="Wang Z.L."/>
        </authorList>
    </citation>
    <scope>NUCLEOTIDE SEQUENCE [LARGE SCALE GENOMIC DNA]</scope>
    <source>
        <strain evidence="2 3">USNM 41457</strain>
    </source>
</reference>
<dbReference type="EMBL" id="AFBI03000015">
    <property type="protein sequence ID" value="EJW04650.1"/>
    <property type="molecule type" value="Genomic_DNA"/>
</dbReference>
<dbReference type="HOGENOM" id="CLU_2270092_0_0_1"/>
<dbReference type="VEuPathDB" id="MicrosporidiaDB:EDEG_01149"/>
<protein>
    <submittedName>
        <fullName evidence="2">Uncharacterized protein</fullName>
    </submittedName>
</protein>
<evidence type="ECO:0000256" key="1">
    <source>
        <dbReference type="SAM" id="MobiDB-lite"/>
    </source>
</evidence>
<dbReference type="AlphaFoldDB" id="J9DQ26"/>
<proteinExistence type="predicted"/>
<accession>J9DQ26</accession>
<comment type="caution">
    <text evidence="2">The sequence shown here is derived from an EMBL/GenBank/DDBJ whole genome shotgun (WGS) entry which is preliminary data.</text>
</comment>
<sequence>YTTSDYNDKSGRLRGRPRNSNPDRNISDDAVPSLNPENVVVKTTKRDIQNKYYIGRKPIFHLGMDEKNLKIEFFMLEGLDCFNNNDTRAKMTEVAIISSSNLK</sequence>
<organism evidence="2 3">
    <name type="scientific">Edhazardia aedis (strain USNM 41457)</name>
    <name type="common">Microsporidian parasite</name>
    <dbReference type="NCBI Taxonomy" id="1003232"/>
    <lineage>
        <taxon>Eukaryota</taxon>
        <taxon>Fungi</taxon>
        <taxon>Fungi incertae sedis</taxon>
        <taxon>Microsporidia</taxon>
        <taxon>Edhazardia</taxon>
    </lineage>
</organism>
<reference evidence="3" key="2">
    <citation type="submission" date="2015-07" db="EMBL/GenBank/DDBJ databases">
        <title>Contrasting host-pathogen interactions and genome evolution in two generalist and specialist microsporidian pathogens of mosquitoes.</title>
        <authorList>
            <consortium name="The Broad Institute Genomics Platform"/>
            <consortium name="The Broad Institute Genome Sequencing Center for Infectious Disease"/>
            <person name="Cuomo C.A."/>
            <person name="Sanscrainte N.D."/>
            <person name="Goldberg J.M."/>
            <person name="Heiman D."/>
            <person name="Young S."/>
            <person name="Zeng Q."/>
            <person name="Becnel J.J."/>
            <person name="Birren B.W."/>
        </authorList>
    </citation>
    <scope>NUCLEOTIDE SEQUENCE [LARGE SCALE GENOMIC DNA]</scope>
    <source>
        <strain evidence="3">USNM 41457</strain>
    </source>
</reference>
<name>J9DQ26_EDHAE</name>